<gene>
    <name evidence="1" type="ORF">SPHA_28507</name>
</gene>
<evidence type="ECO:0000313" key="1">
    <source>
        <dbReference type="EMBL" id="CAE1253540.1"/>
    </source>
</evidence>
<evidence type="ECO:0000313" key="2">
    <source>
        <dbReference type="Proteomes" id="UP000597762"/>
    </source>
</evidence>
<keyword evidence="2" id="KW-1185">Reference proteome</keyword>
<dbReference type="EMBL" id="CAHIKZ030001114">
    <property type="protein sequence ID" value="CAE1253540.1"/>
    <property type="molecule type" value="Genomic_DNA"/>
</dbReference>
<reference evidence="1" key="1">
    <citation type="submission" date="2021-01" db="EMBL/GenBank/DDBJ databases">
        <authorList>
            <person name="Li R."/>
            <person name="Bekaert M."/>
        </authorList>
    </citation>
    <scope>NUCLEOTIDE SEQUENCE</scope>
    <source>
        <strain evidence="1">Farmed</strain>
    </source>
</reference>
<name>A0A812C6C1_ACAPH</name>
<proteinExistence type="predicted"/>
<sequence length="185" mass="20568">MASTTSLVTFSLIPNVGQRHAINVGQMASTTSLGHIFIDVIGQHPQISLVLTYRRSTHPQHPGHISFITMSVITSTISLGHFIDNNVINGINILDHILLITMSVNGIHNTSLITFSLITMSVNGIHNILGHFHFYNNVGQWHPNSLITFSLITMSVNGIHNIIGHIFIDNNVGQWHPQHPWSHFH</sequence>
<accession>A0A812C6C1</accession>
<organism evidence="1 2">
    <name type="scientific">Acanthosepion pharaonis</name>
    <name type="common">Pharaoh cuttlefish</name>
    <name type="synonym">Sepia pharaonis</name>
    <dbReference type="NCBI Taxonomy" id="158019"/>
    <lineage>
        <taxon>Eukaryota</taxon>
        <taxon>Metazoa</taxon>
        <taxon>Spiralia</taxon>
        <taxon>Lophotrochozoa</taxon>
        <taxon>Mollusca</taxon>
        <taxon>Cephalopoda</taxon>
        <taxon>Coleoidea</taxon>
        <taxon>Decapodiformes</taxon>
        <taxon>Sepiida</taxon>
        <taxon>Sepiina</taxon>
        <taxon>Sepiidae</taxon>
        <taxon>Acanthosepion</taxon>
    </lineage>
</organism>
<protein>
    <submittedName>
        <fullName evidence="1">Uncharacterized protein</fullName>
    </submittedName>
</protein>
<dbReference type="AlphaFoldDB" id="A0A812C6C1"/>
<dbReference type="Proteomes" id="UP000597762">
    <property type="component" value="Unassembled WGS sequence"/>
</dbReference>
<comment type="caution">
    <text evidence="1">The sequence shown here is derived from an EMBL/GenBank/DDBJ whole genome shotgun (WGS) entry which is preliminary data.</text>
</comment>